<accession>A0A6M7U4D7</accession>
<evidence type="ECO:0000313" key="2">
    <source>
        <dbReference type="Proteomes" id="UP000093737"/>
    </source>
</evidence>
<dbReference type="AlphaFoldDB" id="A0A6M7U4D7"/>
<dbReference type="Proteomes" id="UP000093737">
    <property type="component" value="Unassembled WGS sequence"/>
</dbReference>
<sequence>MGFLVPLFTTVFSAVGLGGVASWLGGSTILAGLARFGLGLAAKYALGSLFGGGQKAQAQASQLDTTYGEDLARSVGLGRYGTAGQLVYRNAYGSGNRRVQDVRILSNFLITGITRVRYKGAWATLGGPEDAMKGFRVQGIDGEVWVKLYKGTMTQTADAGLISRSNPVGRWTTNHRGAGIAYAVVTSILDREHLQQPWDAFFEVQGAPLYDWRKDTTVGGSGSHRWNDQTTWEFTENPVLMAYALERGIFNGTEMMVGKGVPASRLPLDMWTLAANVSDETVGAGKRYTAGLIAAAGSGVTHDQNLQPLLEASASTWVEDASGEYPIAGAAQSIVMTFSDDDIMVDETLRFSTKRTKSELINTLAGTYLEPDNFYEQTPFAVRINASALAEDGERLAVSVPYGAVNRSDVADRLADIAFKASRFQGNAEICIHPKFLADAKVGRWVQWTSAEYGTFKFQILEKRLGPLGDKAARNIYLTLQQVDDSIFDPTAYVTVPVIPVAPGDPDYATQASGFVANGIQIQVQGSDERKTGIRFQWDAFDDNTVSAIDVEYRPEAVGVTVTIANPAVITWPNHNLAANDLFYLATTGALPTGLTPDSPLYVKTVLTPGTFTASLTPGGAAIVTTGAQSGILSGYVASIVKRAEMPVQVLTVSEGVLPNKTYEYRHRIITDPPRTTFFTAWGQVSTPGEVIDVSVGLAQQQADMIAFLTSLSAGLQDARGKLAQLAASASDAAGRQVQDNAVARRFRDASAAAFLELDANIDEIDGVLSAQAAAILGVQASVGLVSASGLFQLVATAGSGDVTSRLVAQVRATTGDAWVDAGYVMEAGFTGGDPMAPFSRFVIKASQFVVTDGTSTGTPLTFEGGVLKSLIANLGTVTAGLLQSADGSVKLDLNNGFFSISVP</sequence>
<evidence type="ECO:0000313" key="1">
    <source>
        <dbReference type="EMBL" id="OBQ72402.1"/>
    </source>
</evidence>
<dbReference type="RefSeq" id="WP_065005050.1">
    <property type="nucleotide sequence ID" value="NZ_CP033334.1"/>
</dbReference>
<reference evidence="1 2" key="1">
    <citation type="submission" date="2016-05" db="EMBL/GenBank/DDBJ databases">
        <authorList>
            <person name="Ramsay J.P."/>
        </authorList>
    </citation>
    <scope>NUCLEOTIDE SEQUENCE [LARGE SCALE GENOMIC DNA]</scope>
    <source>
        <strain evidence="1 2">NZP2042</strain>
    </source>
</reference>
<dbReference type="EMBL" id="LYTK01000001">
    <property type="protein sequence ID" value="OBQ72402.1"/>
    <property type="molecule type" value="Genomic_DNA"/>
</dbReference>
<gene>
    <name evidence="1" type="ORF">A8145_06220</name>
</gene>
<protein>
    <submittedName>
        <fullName evidence="1">Uncharacterized protein</fullName>
    </submittedName>
</protein>
<organism evidence="1 2">
    <name type="scientific">Rhizobium loti</name>
    <name type="common">Mesorhizobium loti</name>
    <dbReference type="NCBI Taxonomy" id="381"/>
    <lineage>
        <taxon>Bacteria</taxon>
        <taxon>Pseudomonadati</taxon>
        <taxon>Pseudomonadota</taxon>
        <taxon>Alphaproteobacteria</taxon>
        <taxon>Hyphomicrobiales</taxon>
        <taxon>Phyllobacteriaceae</taxon>
        <taxon>Mesorhizobium</taxon>
    </lineage>
</organism>
<comment type="caution">
    <text evidence="1">The sequence shown here is derived from an EMBL/GenBank/DDBJ whole genome shotgun (WGS) entry which is preliminary data.</text>
</comment>
<proteinExistence type="predicted"/>
<name>A0A6M7U4D7_RHILI</name>